<proteinExistence type="predicted"/>
<gene>
    <name evidence="1" type="ORF">METZ01_LOCUS120729</name>
</gene>
<protein>
    <submittedName>
        <fullName evidence="1">Uncharacterized protein</fullName>
    </submittedName>
</protein>
<dbReference type="Pfam" id="PF19649">
    <property type="entry name" value="DUF6152"/>
    <property type="match status" value="1"/>
</dbReference>
<reference evidence="1" key="1">
    <citation type="submission" date="2018-05" db="EMBL/GenBank/DDBJ databases">
        <authorList>
            <person name="Lanie J.A."/>
            <person name="Ng W.-L."/>
            <person name="Kazmierczak K.M."/>
            <person name="Andrzejewski T.M."/>
            <person name="Davidsen T.M."/>
            <person name="Wayne K.J."/>
            <person name="Tettelin H."/>
            <person name="Glass J.I."/>
            <person name="Rusch D."/>
            <person name="Podicherti R."/>
            <person name="Tsui H.-C.T."/>
            <person name="Winkler M.E."/>
        </authorList>
    </citation>
    <scope>NUCLEOTIDE SEQUENCE</scope>
</reference>
<dbReference type="InterPro" id="IPR046150">
    <property type="entry name" value="DUF6152"/>
</dbReference>
<name>A0A381XT42_9ZZZZ</name>
<evidence type="ECO:0000313" key="1">
    <source>
        <dbReference type="EMBL" id="SVA67875.1"/>
    </source>
</evidence>
<organism evidence="1">
    <name type="scientific">marine metagenome</name>
    <dbReference type="NCBI Taxonomy" id="408172"/>
    <lineage>
        <taxon>unclassified sequences</taxon>
        <taxon>metagenomes</taxon>
        <taxon>ecological metagenomes</taxon>
    </lineage>
</organism>
<feature type="non-terminal residue" evidence="1">
    <location>
        <position position="140"/>
    </location>
</feature>
<sequence>MIHRTSFFLGVFFPAFNLFAHHSFSATFNGDVITELEGVVTEVRWRNPHITFELKTMDSNGEEVFWDMESHSLSIMRRMDLAEPIIGVGDNIRVAGNPAHRDDLRAIFVQNILLPSGEEWVFGFGASPTALRWSDRLVGT</sequence>
<dbReference type="EMBL" id="UINC01016273">
    <property type="protein sequence ID" value="SVA67875.1"/>
    <property type="molecule type" value="Genomic_DNA"/>
</dbReference>
<dbReference type="AlphaFoldDB" id="A0A381XT42"/>
<accession>A0A381XT42</accession>